<dbReference type="PROSITE" id="PS52015">
    <property type="entry name" value="TONB_CTD"/>
    <property type="match status" value="1"/>
</dbReference>
<evidence type="ECO:0000313" key="14">
    <source>
        <dbReference type="Proteomes" id="UP000321201"/>
    </source>
</evidence>
<accession>A0A5C7EVQ4</accession>
<organism evidence="13 14">
    <name type="scientific">Pelomicrobium methylotrophicum</name>
    <dbReference type="NCBI Taxonomy" id="2602750"/>
    <lineage>
        <taxon>Bacteria</taxon>
        <taxon>Pseudomonadati</taxon>
        <taxon>Pseudomonadota</taxon>
        <taxon>Hydrogenophilia</taxon>
        <taxon>Hydrogenophilia incertae sedis</taxon>
        <taxon>Pelomicrobium</taxon>
    </lineage>
</organism>
<evidence type="ECO:0000256" key="3">
    <source>
        <dbReference type="ARBA" id="ARBA00022448"/>
    </source>
</evidence>
<name>A0A5C7EVQ4_9PROT</name>
<dbReference type="GO" id="GO:0031992">
    <property type="term" value="F:energy transducer activity"/>
    <property type="evidence" value="ECO:0007669"/>
    <property type="project" value="TreeGrafter"/>
</dbReference>
<dbReference type="InterPro" id="IPR051045">
    <property type="entry name" value="TonB-dependent_transducer"/>
</dbReference>
<evidence type="ECO:0000256" key="7">
    <source>
        <dbReference type="ARBA" id="ARBA00022927"/>
    </source>
</evidence>
<dbReference type="PANTHER" id="PTHR33446">
    <property type="entry name" value="PROTEIN TONB-RELATED"/>
    <property type="match status" value="1"/>
</dbReference>
<reference evidence="13 14" key="1">
    <citation type="submission" date="2019-08" db="EMBL/GenBank/DDBJ databases">
        <title>Pelomicrobium methylotrophicum gen. nov., sp. nov. a moderately thermophilic, facultatively anaerobic, lithoautotrophic and methylotrophic bacterium isolated from a terrestrial mud volcano.</title>
        <authorList>
            <person name="Slobodkina G.B."/>
            <person name="Merkel A.Y."/>
            <person name="Slobodkin A.I."/>
        </authorList>
    </citation>
    <scope>NUCLEOTIDE SEQUENCE [LARGE SCALE GENOMIC DNA]</scope>
    <source>
        <strain evidence="13 14">SM250</strain>
    </source>
</reference>
<evidence type="ECO:0000256" key="8">
    <source>
        <dbReference type="ARBA" id="ARBA00022989"/>
    </source>
</evidence>
<proteinExistence type="inferred from homology"/>
<evidence type="ECO:0000256" key="11">
    <source>
        <dbReference type="SAM" id="Phobius"/>
    </source>
</evidence>
<feature type="region of interest" description="Disordered" evidence="10">
    <location>
        <begin position="125"/>
        <end position="144"/>
    </location>
</feature>
<evidence type="ECO:0000256" key="6">
    <source>
        <dbReference type="ARBA" id="ARBA00022692"/>
    </source>
</evidence>
<keyword evidence="3" id="KW-0813">Transport</keyword>
<dbReference type="GO" id="GO:0098797">
    <property type="term" value="C:plasma membrane protein complex"/>
    <property type="evidence" value="ECO:0007669"/>
    <property type="project" value="TreeGrafter"/>
</dbReference>
<comment type="similarity">
    <text evidence="2">Belongs to the TonB family.</text>
</comment>
<keyword evidence="8 11" id="KW-1133">Transmembrane helix</keyword>
<keyword evidence="7" id="KW-0653">Protein transport</keyword>
<dbReference type="GO" id="GO:0055085">
    <property type="term" value="P:transmembrane transport"/>
    <property type="evidence" value="ECO:0007669"/>
    <property type="project" value="InterPro"/>
</dbReference>
<dbReference type="GO" id="GO:0015031">
    <property type="term" value="P:protein transport"/>
    <property type="evidence" value="ECO:0007669"/>
    <property type="project" value="UniProtKB-KW"/>
</dbReference>
<evidence type="ECO:0000256" key="2">
    <source>
        <dbReference type="ARBA" id="ARBA00006555"/>
    </source>
</evidence>
<keyword evidence="9 11" id="KW-0472">Membrane</keyword>
<comment type="caution">
    <text evidence="13">The sequence shown here is derived from an EMBL/GenBank/DDBJ whole genome shotgun (WGS) entry which is preliminary data.</text>
</comment>
<feature type="region of interest" description="Disordered" evidence="10">
    <location>
        <begin position="72"/>
        <end position="93"/>
    </location>
</feature>
<keyword evidence="14" id="KW-1185">Reference proteome</keyword>
<evidence type="ECO:0000256" key="1">
    <source>
        <dbReference type="ARBA" id="ARBA00004383"/>
    </source>
</evidence>
<dbReference type="InParanoid" id="A0A5C7EVQ4"/>
<feature type="transmembrane region" description="Helical" evidence="11">
    <location>
        <begin position="12"/>
        <end position="33"/>
    </location>
</feature>
<keyword evidence="5" id="KW-0997">Cell inner membrane</keyword>
<dbReference type="AlphaFoldDB" id="A0A5C7EVQ4"/>
<dbReference type="Gene3D" id="3.30.1150.10">
    <property type="match status" value="1"/>
</dbReference>
<evidence type="ECO:0000256" key="9">
    <source>
        <dbReference type="ARBA" id="ARBA00023136"/>
    </source>
</evidence>
<dbReference type="SUPFAM" id="SSF74653">
    <property type="entry name" value="TolA/TonB C-terminal domain"/>
    <property type="match status" value="1"/>
</dbReference>
<dbReference type="OrthoDB" id="9803361at2"/>
<evidence type="ECO:0000313" key="13">
    <source>
        <dbReference type="EMBL" id="TXF12943.1"/>
    </source>
</evidence>
<dbReference type="InterPro" id="IPR037682">
    <property type="entry name" value="TonB_C"/>
</dbReference>
<keyword evidence="6 11" id="KW-0812">Transmembrane</keyword>
<evidence type="ECO:0000256" key="5">
    <source>
        <dbReference type="ARBA" id="ARBA00022519"/>
    </source>
</evidence>
<dbReference type="PANTHER" id="PTHR33446:SF11">
    <property type="entry name" value="TONB3"/>
    <property type="match status" value="1"/>
</dbReference>
<dbReference type="NCBIfam" id="TIGR01352">
    <property type="entry name" value="tonB_Cterm"/>
    <property type="match status" value="1"/>
</dbReference>
<dbReference type="Proteomes" id="UP000321201">
    <property type="component" value="Unassembled WGS sequence"/>
</dbReference>
<gene>
    <name evidence="13" type="ORF">FR698_04450</name>
</gene>
<dbReference type="InterPro" id="IPR006260">
    <property type="entry name" value="TonB/TolA_C"/>
</dbReference>
<evidence type="ECO:0000256" key="10">
    <source>
        <dbReference type="SAM" id="MobiDB-lite"/>
    </source>
</evidence>
<protein>
    <submittedName>
        <fullName evidence="13">Energy transducer TonB</fullName>
    </submittedName>
</protein>
<keyword evidence="4" id="KW-1003">Cell membrane</keyword>
<comment type="subcellular location">
    <subcellularLocation>
        <location evidence="1">Cell inner membrane</location>
        <topology evidence="1">Single-pass membrane protein</topology>
        <orientation evidence="1">Periplasmic side</orientation>
    </subcellularLocation>
</comment>
<evidence type="ECO:0000259" key="12">
    <source>
        <dbReference type="PROSITE" id="PS52015"/>
    </source>
</evidence>
<dbReference type="Pfam" id="PF03544">
    <property type="entry name" value="TonB_C"/>
    <property type="match status" value="1"/>
</dbReference>
<feature type="domain" description="TonB C-terminal" evidence="12">
    <location>
        <begin position="194"/>
        <end position="288"/>
    </location>
</feature>
<sequence>MPRGGAFDPSTRLGVAIALSVALHAFIAFGVGFRLPDPSKVVNTAPPIEVTLVNARTREAPAKVEAYAQVNLDGGGNTDAPRQAKNPLPANPQDSRAIELAQATRRVKTLEQEAKRLMTQIKQAAPALPTPSGGEQAEEPAGPDVPEASELMARSMQLARLQARIEKDWESYQQRPRRKFVGARATEYRFARYVEDWRMKIERIGNLNYPDEARRNKIFGSLVVSVSIKSDGEVEKVEINRSSGHKVLDEAALRIVKLAAPFAPFPEDIRRDTDILVISRTWIFTRSDQLIAE</sequence>
<evidence type="ECO:0000256" key="4">
    <source>
        <dbReference type="ARBA" id="ARBA00022475"/>
    </source>
</evidence>
<dbReference type="EMBL" id="VPFL01000004">
    <property type="protein sequence ID" value="TXF12943.1"/>
    <property type="molecule type" value="Genomic_DNA"/>
</dbReference>